<dbReference type="RefSeq" id="WP_181661522.1">
    <property type="nucleotide sequence ID" value="NZ_JACEHE010000030.1"/>
</dbReference>
<dbReference type="InterPro" id="IPR029063">
    <property type="entry name" value="SAM-dependent_MTases_sf"/>
</dbReference>
<dbReference type="GO" id="GO:0008168">
    <property type="term" value="F:methyltransferase activity"/>
    <property type="evidence" value="ECO:0007669"/>
    <property type="project" value="UniProtKB-KW"/>
</dbReference>
<protein>
    <submittedName>
        <fullName evidence="5">Methyltransferase domain-containing protein</fullName>
    </submittedName>
</protein>
<comment type="caution">
    <text evidence="5">The sequence shown here is derived from an EMBL/GenBank/DDBJ whole genome shotgun (WGS) entry which is preliminary data.</text>
</comment>
<evidence type="ECO:0000259" key="4">
    <source>
        <dbReference type="Pfam" id="PF13649"/>
    </source>
</evidence>
<dbReference type="AlphaFoldDB" id="A0A7W0DSQ9"/>
<evidence type="ECO:0000313" key="5">
    <source>
        <dbReference type="EMBL" id="MBA2950594.1"/>
    </source>
</evidence>
<dbReference type="GO" id="GO:0032259">
    <property type="term" value="P:methylation"/>
    <property type="evidence" value="ECO:0007669"/>
    <property type="project" value="UniProtKB-KW"/>
</dbReference>
<dbReference type="Proteomes" id="UP000545761">
    <property type="component" value="Unassembled WGS sequence"/>
</dbReference>
<keyword evidence="1 5" id="KW-0489">Methyltransferase</keyword>
<dbReference type="EMBL" id="JACEHE010000030">
    <property type="protein sequence ID" value="MBA2950594.1"/>
    <property type="molecule type" value="Genomic_DNA"/>
</dbReference>
<evidence type="ECO:0000256" key="3">
    <source>
        <dbReference type="ARBA" id="ARBA00022691"/>
    </source>
</evidence>
<evidence type="ECO:0000256" key="1">
    <source>
        <dbReference type="ARBA" id="ARBA00022603"/>
    </source>
</evidence>
<dbReference type="PANTHER" id="PTHR43464:SF19">
    <property type="entry name" value="UBIQUINONE BIOSYNTHESIS O-METHYLTRANSFERASE, MITOCHONDRIAL"/>
    <property type="match status" value="1"/>
</dbReference>
<reference evidence="5 6" key="1">
    <citation type="submission" date="2020-07" db="EMBL/GenBank/DDBJ databases">
        <title>Streptomyces isolated from Indian soil.</title>
        <authorList>
            <person name="Mandal S."/>
            <person name="Maiti P.K."/>
        </authorList>
    </citation>
    <scope>NUCLEOTIDE SEQUENCE [LARGE SCALE GENOMIC DNA]</scope>
    <source>
        <strain evidence="5 6">PSKA28</strain>
    </source>
</reference>
<dbReference type="InterPro" id="IPR041698">
    <property type="entry name" value="Methyltransf_25"/>
</dbReference>
<proteinExistence type="predicted"/>
<accession>A0A7W0DSQ9</accession>
<gene>
    <name evidence="5" type="ORF">H1D24_33655</name>
</gene>
<organism evidence="5 6">
    <name type="scientific">Streptomyces himalayensis subsp. himalayensis</name>
    <dbReference type="NCBI Taxonomy" id="2756131"/>
    <lineage>
        <taxon>Bacteria</taxon>
        <taxon>Bacillati</taxon>
        <taxon>Actinomycetota</taxon>
        <taxon>Actinomycetes</taxon>
        <taxon>Kitasatosporales</taxon>
        <taxon>Streptomycetaceae</taxon>
        <taxon>Streptomyces</taxon>
        <taxon>Streptomyces himalayensis</taxon>
    </lineage>
</organism>
<name>A0A7W0DSQ9_9ACTN</name>
<dbReference type="Gene3D" id="3.40.50.150">
    <property type="entry name" value="Vaccinia Virus protein VP39"/>
    <property type="match status" value="1"/>
</dbReference>
<sequence length="228" mass="24365">MHGHKAAQHEEPGALITHVRLYNAFLAVLFAGRRGSLDATMAAASGAAAGDRVLDVGCGPGHFARRLAEIVGPRGEVVGVDPSQPMIDYARSRAGNAPNCHFEVAAAQALGVPDAAFSVVTSTFVVHHIPPKKRAAALEQMHRVLRPGGRLLIADVYPTGQMAPRLARLLGRLTLHRAPGPEGHPSVDPFTDTDVRLLAVPLRELGFSGLEFTEIRPWTRYVTATKNA</sequence>
<evidence type="ECO:0000313" key="6">
    <source>
        <dbReference type="Proteomes" id="UP000545761"/>
    </source>
</evidence>
<dbReference type="CDD" id="cd02440">
    <property type="entry name" value="AdoMet_MTases"/>
    <property type="match status" value="1"/>
</dbReference>
<keyword evidence="2 5" id="KW-0808">Transferase</keyword>
<dbReference type="Pfam" id="PF13649">
    <property type="entry name" value="Methyltransf_25"/>
    <property type="match status" value="1"/>
</dbReference>
<evidence type="ECO:0000256" key="2">
    <source>
        <dbReference type="ARBA" id="ARBA00022679"/>
    </source>
</evidence>
<keyword evidence="3" id="KW-0949">S-adenosyl-L-methionine</keyword>
<dbReference type="SUPFAM" id="SSF53335">
    <property type="entry name" value="S-adenosyl-L-methionine-dependent methyltransferases"/>
    <property type="match status" value="1"/>
</dbReference>
<feature type="domain" description="Methyltransferase" evidence="4">
    <location>
        <begin position="53"/>
        <end position="149"/>
    </location>
</feature>
<dbReference type="PANTHER" id="PTHR43464">
    <property type="entry name" value="METHYLTRANSFERASE"/>
    <property type="match status" value="1"/>
</dbReference>